<dbReference type="SUPFAM" id="SSF53474">
    <property type="entry name" value="alpha/beta-Hydrolases"/>
    <property type="match status" value="1"/>
</dbReference>
<evidence type="ECO:0000313" key="2">
    <source>
        <dbReference type="EMBL" id="KAF4466978.1"/>
    </source>
</evidence>
<comment type="caution">
    <text evidence="2">The sequence shown here is derived from an EMBL/GenBank/DDBJ whole genome shotgun (WGS) entry which is preliminary data.</text>
</comment>
<dbReference type="GO" id="GO:0004601">
    <property type="term" value="F:peroxidase activity"/>
    <property type="evidence" value="ECO:0007669"/>
    <property type="project" value="UniProtKB-KW"/>
</dbReference>
<reference evidence="2 3" key="1">
    <citation type="submission" date="2020-01" db="EMBL/GenBank/DDBJ databases">
        <title>Identification and distribution of gene clusters putatively required for synthesis of sphingolipid metabolism inhibitors in phylogenetically diverse species of the filamentous fungus Fusarium.</title>
        <authorList>
            <person name="Kim H.-S."/>
            <person name="Busman M."/>
            <person name="Brown D.W."/>
            <person name="Divon H."/>
            <person name="Uhlig S."/>
            <person name="Proctor R.H."/>
        </authorList>
    </citation>
    <scope>NUCLEOTIDE SEQUENCE [LARGE SCALE GENOMIC DNA]</scope>
    <source>
        <strain evidence="2 3">NRRL 20459</strain>
    </source>
</reference>
<evidence type="ECO:0000259" key="1">
    <source>
        <dbReference type="Pfam" id="PF00561"/>
    </source>
</evidence>
<dbReference type="InterPro" id="IPR000073">
    <property type="entry name" value="AB_hydrolase_1"/>
</dbReference>
<dbReference type="PRINTS" id="PR00111">
    <property type="entry name" value="ABHYDROLASE"/>
</dbReference>
<proteinExistence type="predicted"/>
<dbReference type="PANTHER" id="PTHR43194:SF2">
    <property type="entry name" value="PEROXISOMAL MEMBRANE PROTEIN LPX1"/>
    <property type="match status" value="1"/>
</dbReference>
<dbReference type="Pfam" id="PF00561">
    <property type="entry name" value="Abhydrolase_1"/>
    <property type="match status" value="1"/>
</dbReference>
<dbReference type="OrthoDB" id="408373at2759"/>
<dbReference type="EMBL" id="JAADYS010000802">
    <property type="protein sequence ID" value="KAF4466978.1"/>
    <property type="molecule type" value="Genomic_DNA"/>
</dbReference>
<dbReference type="PANTHER" id="PTHR43194">
    <property type="entry name" value="HYDROLASE ALPHA/BETA FOLD FAMILY"/>
    <property type="match status" value="1"/>
</dbReference>
<keyword evidence="3" id="KW-1185">Reference proteome</keyword>
<dbReference type="Proteomes" id="UP000554235">
    <property type="component" value="Unassembled WGS sequence"/>
</dbReference>
<dbReference type="InterPro" id="IPR050228">
    <property type="entry name" value="Carboxylesterase_BioH"/>
</dbReference>
<organism evidence="2 3">
    <name type="scientific">Fusarium albosuccineum</name>
    <dbReference type="NCBI Taxonomy" id="1237068"/>
    <lineage>
        <taxon>Eukaryota</taxon>
        <taxon>Fungi</taxon>
        <taxon>Dikarya</taxon>
        <taxon>Ascomycota</taxon>
        <taxon>Pezizomycotina</taxon>
        <taxon>Sordariomycetes</taxon>
        <taxon>Hypocreomycetidae</taxon>
        <taxon>Hypocreales</taxon>
        <taxon>Nectriaceae</taxon>
        <taxon>Fusarium</taxon>
        <taxon>Fusarium decemcellulare species complex</taxon>
    </lineage>
</organism>
<keyword evidence="2" id="KW-0560">Oxidoreductase</keyword>
<feature type="domain" description="AB hydrolase-1" evidence="1">
    <location>
        <begin position="40"/>
        <end position="287"/>
    </location>
</feature>
<evidence type="ECO:0000313" key="3">
    <source>
        <dbReference type="Proteomes" id="UP000554235"/>
    </source>
</evidence>
<name>A0A8H4LG04_9HYPO</name>
<gene>
    <name evidence="2" type="ORF">FALBO_6127</name>
</gene>
<sequence length="302" mass="33352">MPRYTSSFDGAHLFYRDFVPANKPPPFQPISNAEARQSLTLVFLHQWPLSSRMYDTLLLNLCETHRFRCIAPDRRGFGQSDWSGPDNNEDIDYSVLARDVVDLLEKLKPGPLVFVAASMGTGETVLAHSISDYVKDNCKGFVWISTSLPLPVASADFPNAPPRELWDSVLASLRSNRSQFVSANFQGPLGVGSGSRVSDKDIEMFERIFDAADALAIERAAQIFTSEDLTDDLINFGQEKKGPLLLIHGGADGGVPLSSSAERVQKRIPDAQLVVYEGGGHVLVLSHVERLLQDILQFVHKL</sequence>
<dbReference type="AlphaFoldDB" id="A0A8H4LG04"/>
<dbReference type="InterPro" id="IPR029058">
    <property type="entry name" value="AB_hydrolase_fold"/>
</dbReference>
<protein>
    <submittedName>
        <fullName evidence="2">Chloride peroxidase</fullName>
    </submittedName>
</protein>
<accession>A0A8H4LG04</accession>
<dbReference type="Gene3D" id="3.40.50.1820">
    <property type="entry name" value="alpha/beta hydrolase"/>
    <property type="match status" value="1"/>
</dbReference>
<keyword evidence="2" id="KW-0575">Peroxidase</keyword>